<dbReference type="GO" id="GO:0005634">
    <property type="term" value="C:nucleus"/>
    <property type="evidence" value="ECO:0007669"/>
    <property type="project" value="UniProtKB-SubCell"/>
</dbReference>
<dbReference type="PANTHER" id="PTHR47772">
    <property type="entry name" value="ZINC FINGER PROTEIN 200"/>
    <property type="match status" value="1"/>
</dbReference>
<evidence type="ECO:0000256" key="1">
    <source>
        <dbReference type="ARBA" id="ARBA00004123"/>
    </source>
</evidence>
<feature type="domain" description="C2H2-type" evidence="10">
    <location>
        <begin position="361"/>
        <end position="389"/>
    </location>
</feature>
<organism evidence="11 12">
    <name type="scientific">Bombyx mandarina</name>
    <name type="common">Wild silk moth</name>
    <name type="synonym">Wild silkworm</name>
    <dbReference type="NCBI Taxonomy" id="7092"/>
    <lineage>
        <taxon>Eukaryota</taxon>
        <taxon>Metazoa</taxon>
        <taxon>Ecdysozoa</taxon>
        <taxon>Arthropoda</taxon>
        <taxon>Hexapoda</taxon>
        <taxon>Insecta</taxon>
        <taxon>Pterygota</taxon>
        <taxon>Neoptera</taxon>
        <taxon>Endopterygota</taxon>
        <taxon>Lepidoptera</taxon>
        <taxon>Glossata</taxon>
        <taxon>Ditrysia</taxon>
        <taxon>Bombycoidea</taxon>
        <taxon>Bombycidae</taxon>
        <taxon>Bombycinae</taxon>
        <taxon>Bombyx</taxon>
    </lineage>
</organism>
<evidence type="ECO:0000256" key="6">
    <source>
        <dbReference type="ARBA" id="ARBA00023015"/>
    </source>
</evidence>
<evidence type="ECO:0000256" key="7">
    <source>
        <dbReference type="ARBA" id="ARBA00023163"/>
    </source>
</evidence>
<dbReference type="FunFam" id="3.30.160.60:FF:000446">
    <property type="entry name" value="Zinc finger protein"/>
    <property type="match status" value="1"/>
</dbReference>
<protein>
    <submittedName>
        <fullName evidence="12">Zinc finger protein 436-like isoform X1</fullName>
    </submittedName>
</protein>
<evidence type="ECO:0000256" key="8">
    <source>
        <dbReference type="ARBA" id="ARBA00023242"/>
    </source>
</evidence>
<dbReference type="InterPro" id="IPR050636">
    <property type="entry name" value="C2H2-ZF_domain-containing"/>
</dbReference>
<keyword evidence="8" id="KW-0539">Nucleus</keyword>
<dbReference type="OrthoDB" id="3565419at2759"/>
<evidence type="ECO:0000256" key="2">
    <source>
        <dbReference type="ARBA" id="ARBA00022723"/>
    </source>
</evidence>
<keyword evidence="5" id="KW-0862">Zinc</keyword>
<name>A0A6J2JVP5_BOMMA</name>
<dbReference type="PANTHER" id="PTHR47772:SF13">
    <property type="entry name" value="GASTRULA ZINC FINGER PROTEIN XLCGF49.1-LIKE-RELATED"/>
    <property type="match status" value="1"/>
</dbReference>
<comment type="subcellular location">
    <subcellularLocation>
        <location evidence="1">Nucleus</location>
    </subcellularLocation>
</comment>
<reference evidence="12" key="1">
    <citation type="submission" date="2025-08" db="UniProtKB">
        <authorList>
            <consortium name="RefSeq"/>
        </authorList>
    </citation>
    <scope>IDENTIFICATION</scope>
    <source>
        <tissue evidence="12">Silk gland</tissue>
    </source>
</reference>
<proteinExistence type="predicted"/>
<accession>A0A6J2JVP5</accession>
<gene>
    <name evidence="12" type="primary">LOC114245817</name>
</gene>
<dbReference type="PROSITE" id="PS50157">
    <property type="entry name" value="ZINC_FINGER_C2H2_2"/>
    <property type="match status" value="8"/>
</dbReference>
<feature type="domain" description="C2H2-type" evidence="10">
    <location>
        <begin position="275"/>
        <end position="303"/>
    </location>
</feature>
<evidence type="ECO:0000313" key="11">
    <source>
        <dbReference type="Proteomes" id="UP000504629"/>
    </source>
</evidence>
<feature type="domain" description="C2H2-type" evidence="10">
    <location>
        <begin position="220"/>
        <end position="248"/>
    </location>
</feature>
<evidence type="ECO:0000313" key="12">
    <source>
        <dbReference type="RefSeq" id="XP_028033911.1"/>
    </source>
</evidence>
<evidence type="ECO:0000256" key="3">
    <source>
        <dbReference type="ARBA" id="ARBA00022737"/>
    </source>
</evidence>
<keyword evidence="7" id="KW-0804">Transcription</keyword>
<dbReference type="GO" id="GO:0008270">
    <property type="term" value="F:zinc ion binding"/>
    <property type="evidence" value="ECO:0007669"/>
    <property type="project" value="UniProtKB-KW"/>
</dbReference>
<dbReference type="PROSITE" id="PS00028">
    <property type="entry name" value="ZINC_FINGER_C2H2_1"/>
    <property type="match status" value="9"/>
</dbReference>
<dbReference type="SMART" id="SM00355">
    <property type="entry name" value="ZnF_C2H2"/>
    <property type="match status" value="11"/>
</dbReference>
<dbReference type="KEGG" id="bman:114245817"/>
<dbReference type="AlphaFoldDB" id="A0A6J2JVP5"/>
<keyword evidence="3" id="KW-0677">Repeat</keyword>
<dbReference type="Gene3D" id="3.30.160.60">
    <property type="entry name" value="Classic Zinc Finger"/>
    <property type="match status" value="5"/>
</dbReference>
<sequence length="543" mass="63236">MTQNISNKKTMHLLKELDSSKSAEALCFYCLSTGRTLICLSSCKHITFLEKLFKNKLNLRSMLLCTECHHLLKKTDLFLKRVEQCCSILQGKTSQFKKVLNYTYSTLLLFSTLNNELCEVKIEPEDVEVKEVVAENTPEVNDFYNETAEFPELQAQGCEEMKEDGWNLELVGGREEMKKDGWILELVGGIRLMVIELSDAELGAERERAIRDPRYTKKSYKCQKCIISYDHAINLDRHLTLSHNENNAHVCDVCECTYDTESKVRTHTKRHYLRYKCMECDKLYQDKQTAVVHYKEAHTVNRKIYRCDLSHCRFETASHRSYKYHQAKHNQVKCSLCDGMYLQGTQLRMHINTVHKNASQFKCESCDKVYKHRAGLRAHVRSAHEANNETSHYCSPCRKFFSTASTLAQHLIEHSKHVGKKYVCDDCSKRYSTKRFLRQHIETAHLKLKPDYKCTICDKIFNTSFTLRRHVEFKHEKKKLPRDKICEHCGRGFMTNKILSSHIRTHTGERPYVCQLCGATFGHSGAMYTHKRLLHGLKKRKGS</sequence>
<feature type="domain" description="C2H2-type" evidence="10">
    <location>
        <begin position="422"/>
        <end position="450"/>
    </location>
</feature>
<evidence type="ECO:0000256" key="5">
    <source>
        <dbReference type="ARBA" id="ARBA00022833"/>
    </source>
</evidence>
<dbReference type="InterPro" id="IPR013087">
    <property type="entry name" value="Znf_C2H2_type"/>
</dbReference>
<dbReference type="GeneID" id="114245817"/>
<keyword evidence="11" id="KW-1185">Reference proteome</keyword>
<dbReference type="InterPro" id="IPR036236">
    <property type="entry name" value="Znf_C2H2_sf"/>
</dbReference>
<dbReference type="RefSeq" id="XP_028033911.1">
    <property type="nucleotide sequence ID" value="XM_028178110.1"/>
</dbReference>
<keyword evidence="6" id="KW-0805">Transcription regulation</keyword>
<feature type="domain" description="C2H2-type" evidence="10">
    <location>
        <begin position="392"/>
        <end position="422"/>
    </location>
</feature>
<feature type="domain" description="C2H2-type" evidence="10">
    <location>
        <begin position="484"/>
        <end position="511"/>
    </location>
</feature>
<evidence type="ECO:0000256" key="4">
    <source>
        <dbReference type="ARBA" id="ARBA00022771"/>
    </source>
</evidence>
<feature type="domain" description="C2H2-type" evidence="10">
    <location>
        <begin position="512"/>
        <end position="540"/>
    </location>
</feature>
<feature type="domain" description="C2H2-type" evidence="10">
    <location>
        <begin position="452"/>
        <end position="480"/>
    </location>
</feature>
<evidence type="ECO:0000259" key="10">
    <source>
        <dbReference type="PROSITE" id="PS50157"/>
    </source>
</evidence>
<keyword evidence="2" id="KW-0479">Metal-binding</keyword>
<keyword evidence="4 9" id="KW-0863">Zinc-finger</keyword>
<evidence type="ECO:0000256" key="9">
    <source>
        <dbReference type="PROSITE-ProRule" id="PRU00042"/>
    </source>
</evidence>
<dbReference type="SUPFAM" id="SSF57667">
    <property type="entry name" value="beta-beta-alpha zinc fingers"/>
    <property type="match status" value="5"/>
</dbReference>
<dbReference type="Proteomes" id="UP000504629">
    <property type="component" value="Unplaced"/>
</dbReference>
<dbReference type="Pfam" id="PF00096">
    <property type="entry name" value="zf-C2H2"/>
    <property type="match status" value="3"/>
</dbReference>